<organism evidence="18 19">
    <name type="scientific">Miscanthus lutarioriparius</name>
    <dbReference type="NCBI Taxonomy" id="422564"/>
    <lineage>
        <taxon>Eukaryota</taxon>
        <taxon>Viridiplantae</taxon>
        <taxon>Streptophyta</taxon>
        <taxon>Embryophyta</taxon>
        <taxon>Tracheophyta</taxon>
        <taxon>Spermatophyta</taxon>
        <taxon>Magnoliopsida</taxon>
        <taxon>Liliopsida</taxon>
        <taxon>Poales</taxon>
        <taxon>Poaceae</taxon>
        <taxon>PACMAD clade</taxon>
        <taxon>Panicoideae</taxon>
        <taxon>Andropogonodae</taxon>
        <taxon>Andropogoneae</taxon>
        <taxon>Saccharinae</taxon>
        <taxon>Miscanthus</taxon>
    </lineage>
</organism>
<protein>
    <recommendedName>
        <fullName evidence="6">E1 ubiquitin-activating enzyme</fullName>
        <ecNumber evidence="6">6.2.1.45</ecNumber>
    </recommendedName>
</protein>
<feature type="compositionally biased region" description="Polar residues" evidence="15">
    <location>
        <begin position="367"/>
        <end position="380"/>
    </location>
</feature>
<dbReference type="GO" id="GO:0016787">
    <property type="term" value="F:hydrolase activity"/>
    <property type="evidence" value="ECO:0007669"/>
    <property type="project" value="UniProtKB-KW"/>
</dbReference>
<dbReference type="SMART" id="SM00490">
    <property type="entry name" value="HELICc"/>
    <property type="match status" value="1"/>
</dbReference>
<dbReference type="EC" id="6.2.1.45" evidence="6"/>
<dbReference type="SUPFAM" id="SSF52540">
    <property type="entry name" value="P-loop containing nucleoside triphosphate hydrolases"/>
    <property type="match status" value="2"/>
</dbReference>
<dbReference type="Pfam" id="PF16190">
    <property type="entry name" value="E1_FCCH"/>
    <property type="match status" value="1"/>
</dbReference>
<evidence type="ECO:0000256" key="14">
    <source>
        <dbReference type="RuleBase" id="RU000519"/>
    </source>
</evidence>
<dbReference type="InterPro" id="IPR035985">
    <property type="entry name" value="Ubiquitin-activating_enz"/>
</dbReference>
<comment type="pathway">
    <text evidence="4">Protein modification; protein ubiquitination.</text>
</comment>
<dbReference type="PROSITE" id="PS00536">
    <property type="entry name" value="UBIQUITIN_ACTIVAT_1"/>
    <property type="match status" value="1"/>
</dbReference>
<evidence type="ECO:0000313" key="18">
    <source>
        <dbReference type="EMBL" id="CAD6216539.1"/>
    </source>
</evidence>
<feature type="domain" description="Helicase C-terminal" evidence="17">
    <location>
        <begin position="1098"/>
        <end position="1269"/>
    </location>
</feature>
<evidence type="ECO:0000259" key="17">
    <source>
        <dbReference type="PROSITE" id="PS51194"/>
    </source>
</evidence>
<dbReference type="SMART" id="SM00487">
    <property type="entry name" value="DEXDc"/>
    <property type="match status" value="1"/>
</dbReference>
<dbReference type="InterPro" id="IPR032001">
    <property type="entry name" value="SAWADEE_dom"/>
</dbReference>
<evidence type="ECO:0000256" key="13">
    <source>
        <dbReference type="PROSITE-ProRule" id="PRU10132"/>
    </source>
</evidence>
<evidence type="ECO:0000256" key="15">
    <source>
        <dbReference type="SAM" id="MobiDB-lite"/>
    </source>
</evidence>
<keyword evidence="11 14" id="KW-0067">ATP-binding</keyword>
<dbReference type="Gene3D" id="3.40.50.300">
    <property type="entry name" value="P-loop containing nucleotide triphosphate hydrolases"/>
    <property type="match status" value="1"/>
</dbReference>
<keyword evidence="8 14" id="KW-0547">Nucleotide-binding</keyword>
<dbReference type="GO" id="GO:0080188">
    <property type="term" value="P:gene silencing by siRNA-directed DNA methylation"/>
    <property type="evidence" value="ECO:0007669"/>
    <property type="project" value="InterPro"/>
</dbReference>
<feature type="domain" description="Helicase ATP-binding" evidence="16">
    <location>
        <begin position="735"/>
        <end position="939"/>
    </location>
</feature>
<dbReference type="InterPro" id="IPR027417">
    <property type="entry name" value="P-loop_NTPase"/>
</dbReference>
<dbReference type="GO" id="GO:0004386">
    <property type="term" value="F:helicase activity"/>
    <property type="evidence" value="ECO:0007669"/>
    <property type="project" value="UniProtKB-KW"/>
</dbReference>
<keyword evidence="10" id="KW-0347">Helicase</keyword>
<dbReference type="OrthoDB" id="448448at2759"/>
<dbReference type="Pfam" id="PF00899">
    <property type="entry name" value="ThiF"/>
    <property type="match status" value="1"/>
</dbReference>
<accession>A0A811N0U6</accession>
<comment type="catalytic activity">
    <reaction evidence="1">
        <text>ATP + ubiquitin + [E1 ubiquitin-activating enzyme]-L-cysteine = AMP + diphosphate + S-ubiquitinyl-[E1 ubiquitin-activating enzyme]-L-cysteine.</text>
        <dbReference type="EC" id="6.2.1.45"/>
    </reaction>
</comment>
<dbReference type="CDD" id="cd01490">
    <property type="entry name" value="Ube1_repeat2"/>
    <property type="match status" value="1"/>
</dbReference>
<evidence type="ECO:0000256" key="12">
    <source>
        <dbReference type="ARBA" id="ARBA00023242"/>
    </source>
</evidence>
<evidence type="ECO:0000256" key="2">
    <source>
        <dbReference type="ARBA" id="ARBA00002457"/>
    </source>
</evidence>
<feature type="region of interest" description="Disordered" evidence="15">
    <location>
        <begin position="362"/>
        <end position="443"/>
    </location>
</feature>
<keyword evidence="14" id="KW-0833">Ubl conjugation pathway</keyword>
<dbReference type="InterPro" id="IPR019572">
    <property type="entry name" value="UBA_E1_SCCH"/>
</dbReference>
<comment type="function">
    <text evidence="2">Activates ubiquitin by first adenylating its C-terminal glycine residue with ATP, and thereafter linking this residue to the side chain of a cysteine residue in E1, yielding a ubiquitin-E1 thioester and free AMP.</text>
</comment>
<dbReference type="PANTHER" id="PTHR45821">
    <property type="entry name" value="SNF2 DOMAIN-CONTAINING PROTEIN CLASSY 2-RELATED"/>
    <property type="match status" value="1"/>
</dbReference>
<dbReference type="PROSITE" id="PS51192">
    <property type="entry name" value="HELICASE_ATP_BIND_1"/>
    <property type="match status" value="1"/>
</dbReference>
<dbReference type="Pfam" id="PF16719">
    <property type="entry name" value="SAWADEE"/>
    <property type="match status" value="1"/>
</dbReference>
<evidence type="ECO:0000256" key="11">
    <source>
        <dbReference type="ARBA" id="ARBA00022840"/>
    </source>
</evidence>
<dbReference type="PRINTS" id="PR01849">
    <property type="entry name" value="UBIQUITINACT"/>
</dbReference>
<sequence length="2069" mass="233321">MELRRCHLLAGHLEEGKTALWTPLHFLASFLPSAPNPVHLLHCSTTWYTPPAAALPLRIHTYSAIDSLPSKLPSAAFEAFHNGSWHGVNSVRIRDGALLVKFVSSGSTVQHDIDGSYLRIRSRKATCSDCSHVLKPGADVCVWQATYRGETKDSVPLCRDARLIKIKRNHQLDRCLCLFAVIFYKDQCPGSKEKVISGTIADVVTIDDICILQNLQSEELQDGSVQWNSAVDCFHHNRSKLLSARFSLEVAYLIVLSSLRGMEFNIKLVNGNIIYQIIKGDQARYSIDSMSIPPGFGKNMDIISFKPRDEAFRPIIRTVPITQVKEDNLTEDGCIAVKGESDSAQDVEVLYAHVDIRRSKRMKTQPDRFTSYDTPNFNRTYNKKEADGPSTKNENSESDLSCDSSEQRESSDEEVLGNPGVNKKVSGSFVVKEDPRSMKGQQKYPVKRNQCFLPIKEKQISMETKKNTTDQGCSDSHIPHTPAKNIEKCNRPTFRLKSFASSQSLDGNREPAFCQKRGRKRKKHMCQREYKRMIDQCIGNIQCEVERDSDFKVDAQILNGCGHAYQEEDFTWPISADSQEEKDELEELWKEMDYALATVAIHEQKQMTDSEASHESNTDLGKRGEHCHHDCMLDEQLGLTCRLCNVVCTEAKDIFPPMFTGKDHERPEWSHFGQDDHVLDLSFFEICAPESSKIKESGNVWASITDLEPKLLAHQRKAFEFIWKNLAGSLQFEEMDDSTSKGGCVVAHTPGAGKTLLLISFLVSYLKVHPRSRPLVLTPKAAIHTWRREFQKWGILLPLHVLHHSNRTSKLMGGLSSKLQAVLKNFHRPSWKTMRIMDCLDKLCKWHEEPSILLMTYSSFLSLAKEDSKLHHQAFITKVLMNNPGLLILDEGHNPRSNKSKVRKLLMKVKTEFRILLSGTVFQNNFEEYFNTLSLARPRFVNDVMTALVPESEKKTRNRTGKHQEALARRIFVERVGQKIESSSKHDRMDGISLLNDLTHGFIDSFEGTKLNILPGIRVYTLFMKPTDVQEEVLAKLPMPLSGNVRYCLEIELLITIASIHPWLINTTRCASTYFTPAEVARVEKYKWNFAVGCKAKFVIDLLHKSSFRGERVLIFCHNVAPITFLVKLIEIVFGWRLGQEILVLQGDQELPVRSDVMDKFNSDREGKRKVLIASTTACAEGISLTGASRLVMLDSEWNHSKTRQAIARAFRPGQERMVFVYLLVASGTWEEDKYNSNRRKAWIAKMVFFGRYFDDPLQNRVTEIDDEVLKELADEDETNTFHMIPPISFIKAEVCGLFGSVFCDFGPEFTVIDVDGEDPHTGIIASISNDSPAMVSCVDDERLEFQDGDLVVFSEVQGMAELNDGKPRKEPKVLRFKALRDAMRDPGDFLLSDFSKFERSPVLHLAFQALDKFKKEHGRYPTTGCEQDAQTFLKFAADINEASVGPKLENIDEKLLRHFASGSRAVLNPMAAMFGGIVGQEVVKACSGKFHPLYQLDPQGLKPSNSRYDAQISVFGSKLQKKMLDANIFIVGSGALGCEFLKNLALMGVSCSSKGKLTITDDDVIEKSNLSRQFLFRDWNTGQAKSTVAAAAAIDINPSLQIDALQNRASPDTENVFHDTFWDGLDIVINALDNFQKPLLESGTLGAKCNTQMVIPHLTENYGASRDPPEKQAPMCTVHSFPHNIDHCLTWARSEFEGLLEKTPNEVNSFLSNPAQYAAAMRKAGDAQARELLERVSECLDKERCNTFEDSITWARLRFEDYFSNRVKQLTFTFPEDAATSTGTPFWSAPKRFPRPLQFSATDSSHINFIMAASILRAESFGIAIPDWAKNTSKLADAVNKVAVPKFEPKKWMNIVTDEKATNLSSASVDDVAVINDLLTKLEEYAKGLPPGFQMKPIQFEKDDDTNFHMDLIAGLANMRARNYSIPEVDKLKAKFIAGRIIPAIATSTAMATGLVCLELYKVIAGEHPIEDYRNTFANLALPLFSMAEPVPAKVIKHQDLSWTIWDRWTVKGNLTIAELLQWFSDKGLSAYSMSCGTSLLYNSMFARHKERLQKKVVRWRFLNTGST</sequence>
<dbReference type="SUPFAM" id="SSF69572">
    <property type="entry name" value="Activating enzymes of the ubiquitin-like proteins"/>
    <property type="match status" value="2"/>
</dbReference>
<dbReference type="Gene3D" id="3.40.50.720">
    <property type="entry name" value="NAD(P)-binding Rossmann-like Domain"/>
    <property type="match status" value="1"/>
</dbReference>
<comment type="caution">
    <text evidence="18">The sequence shown here is derived from an EMBL/GenBank/DDBJ whole genome shotgun (WGS) entry which is preliminary data.</text>
</comment>
<evidence type="ECO:0000256" key="3">
    <source>
        <dbReference type="ARBA" id="ARBA00004123"/>
    </source>
</evidence>
<dbReference type="UniPathway" id="UPA00143"/>
<keyword evidence="7 14" id="KW-0436">Ligase</keyword>
<proteinExistence type="inferred from homology"/>
<dbReference type="InterPro" id="IPR049730">
    <property type="entry name" value="SNF2/RAD54-like_C"/>
</dbReference>
<dbReference type="InterPro" id="IPR042063">
    <property type="entry name" value="Ubi_acti_E1_SCCH"/>
</dbReference>
<name>A0A811N0U6_9POAL</name>
<dbReference type="PROSITE" id="PS00865">
    <property type="entry name" value="UBIQUITIN_ACTIVAT_2"/>
    <property type="match status" value="1"/>
</dbReference>
<dbReference type="PROSITE" id="PS51194">
    <property type="entry name" value="HELICASE_CTER"/>
    <property type="match status" value="1"/>
</dbReference>
<dbReference type="Gene3D" id="3.10.290.60">
    <property type="entry name" value="Ubiquitin-activating enzyme E1, UFD domain"/>
    <property type="match status" value="1"/>
</dbReference>
<dbReference type="Pfam" id="PF09358">
    <property type="entry name" value="E1_UFD"/>
    <property type="match status" value="1"/>
</dbReference>
<dbReference type="Pfam" id="PF00176">
    <property type="entry name" value="SNF2-rel_dom"/>
    <property type="match status" value="1"/>
</dbReference>
<dbReference type="Gene3D" id="3.40.50.12550">
    <property type="entry name" value="Ubiquitin-activating enzyme E1, inactive adenylation domain, subdomain 2"/>
    <property type="match status" value="1"/>
</dbReference>
<dbReference type="InterPro" id="IPR032418">
    <property type="entry name" value="E1_FCCH"/>
</dbReference>
<dbReference type="InterPro" id="IPR018965">
    <property type="entry name" value="Ub-activating_enz_E1_C"/>
</dbReference>
<dbReference type="InterPro" id="IPR000330">
    <property type="entry name" value="SNF2_N"/>
</dbReference>
<evidence type="ECO:0000256" key="9">
    <source>
        <dbReference type="ARBA" id="ARBA00022801"/>
    </source>
</evidence>
<dbReference type="GO" id="GO:0003682">
    <property type="term" value="F:chromatin binding"/>
    <property type="evidence" value="ECO:0007669"/>
    <property type="project" value="InterPro"/>
</dbReference>
<evidence type="ECO:0000256" key="4">
    <source>
        <dbReference type="ARBA" id="ARBA00004906"/>
    </source>
</evidence>
<evidence type="ECO:0000256" key="5">
    <source>
        <dbReference type="ARBA" id="ARBA00005673"/>
    </source>
</evidence>
<keyword evidence="9" id="KW-0378">Hydrolase</keyword>
<dbReference type="EMBL" id="CAJGYO010000003">
    <property type="protein sequence ID" value="CAD6216539.1"/>
    <property type="molecule type" value="Genomic_DNA"/>
</dbReference>
<dbReference type="CDD" id="cd18793">
    <property type="entry name" value="SF2_C_SNF"/>
    <property type="match status" value="1"/>
</dbReference>
<evidence type="ECO:0000313" key="19">
    <source>
        <dbReference type="Proteomes" id="UP000604825"/>
    </source>
</evidence>
<evidence type="ECO:0000256" key="7">
    <source>
        <dbReference type="ARBA" id="ARBA00022598"/>
    </source>
</evidence>
<dbReference type="InterPro" id="IPR014001">
    <property type="entry name" value="Helicase_ATP-bd"/>
</dbReference>
<dbReference type="Pfam" id="PF00271">
    <property type="entry name" value="Helicase_C"/>
    <property type="match status" value="1"/>
</dbReference>
<dbReference type="InterPro" id="IPR000011">
    <property type="entry name" value="UBQ/SUMO-activ_enz_E1-like"/>
</dbReference>
<keyword evidence="19" id="KW-1185">Reference proteome</keyword>
<feature type="active site" description="Glycyl thioester intermediate" evidence="13">
    <location>
        <position position="1677"/>
    </location>
</feature>
<dbReference type="Proteomes" id="UP000604825">
    <property type="component" value="Unassembled WGS sequence"/>
</dbReference>
<dbReference type="InterPro" id="IPR044567">
    <property type="entry name" value="CLSY/DRD1"/>
</dbReference>
<dbReference type="InterPro" id="IPR033127">
    <property type="entry name" value="UBQ-activ_enz_E1_Cys_AS"/>
</dbReference>
<dbReference type="GO" id="GO:0004839">
    <property type="term" value="F:ubiquitin activating enzyme activity"/>
    <property type="evidence" value="ECO:0007669"/>
    <property type="project" value="UniProtKB-EC"/>
</dbReference>
<gene>
    <name evidence="18" type="ORF">NCGR_LOCUS10723</name>
</gene>
<dbReference type="Pfam" id="PF10585">
    <property type="entry name" value="UBA_E1_SCCH"/>
    <property type="match status" value="1"/>
</dbReference>
<evidence type="ECO:0000256" key="10">
    <source>
        <dbReference type="ARBA" id="ARBA00022806"/>
    </source>
</evidence>
<dbReference type="Gene3D" id="1.10.10.2660">
    <property type="entry name" value="Ubiquitin-activating enzyme E1, SCCH domain"/>
    <property type="match status" value="1"/>
</dbReference>
<dbReference type="InterPro" id="IPR038718">
    <property type="entry name" value="SNF2-like_sf"/>
</dbReference>
<dbReference type="CDD" id="cd18007">
    <property type="entry name" value="DEXHc_ATRX-like"/>
    <property type="match status" value="1"/>
</dbReference>
<dbReference type="NCBIfam" id="TIGR01408">
    <property type="entry name" value="Ube1"/>
    <property type="match status" value="1"/>
</dbReference>
<evidence type="ECO:0000256" key="8">
    <source>
        <dbReference type="ARBA" id="ARBA00022741"/>
    </source>
</evidence>
<dbReference type="GO" id="GO:0005634">
    <property type="term" value="C:nucleus"/>
    <property type="evidence" value="ECO:0007669"/>
    <property type="project" value="UniProtKB-SubCell"/>
</dbReference>
<evidence type="ECO:0000259" key="16">
    <source>
        <dbReference type="PROSITE" id="PS51192"/>
    </source>
</evidence>
<dbReference type="InterPro" id="IPR032420">
    <property type="entry name" value="E1_4HB"/>
</dbReference>
<dbReference type="InterPro" id="IPR018075">
    <property type="entry name" value="UBQ-activ_enz_E1"/>
</dbReference>
<comment type="subcellular location">
    <subcellularLocation>
        <location evidence="3">Nucleus</location>
    </subcellularLocation>
</comment>
<dbReference type="SMART" id="SM00985">
    <property type="entry name" value="UBA_e1_C"/>
    <property type="match status" value="1"/>
</dbReference>
<dbReference type="FunFam" id="1.10.10.2660:FF:000002">
    <property type="entry name" value="Ubiquitin-activating enzyme E1 2"/>
    <property type="match status" value="1"/>
</dbReference>
<dbReference type="InterPro" id="IPR000594">
    <property type="entry name" value="ThiF_NAD_FAD-bd"/>
</dbReference>
<evidence type="ECO:0000256" key="6">
    <source>
        <dbReference type="ARBA" id="ARBA00012990"/>
    </source>
</evidence>
<reference evidence="18" key="1">
    <citation type="submission" date="2020-10" db="EMBL/GenBank/DDBJ databases">
        <authorList>
            <person name="Han B."/>
            <person name="Lu T."/>
            <person name="Zhao Q."/>
            <person name="Huang X."/>
            <person name="Zhao Y."/>
        </authorList>
    </citation>
    <scope>NUCLEOTIDE SEQUENCE</scope>
</reference>
<comment type="similarity">
    <text evidence="5 14">Belongs to the ubiquitin-activating E1 family.</text>
</comment>
<dbReference type="InterPro" id="IPR018074">
    <property type="entry name" value="UBQ-activ_enz_E1_CS"/>
</dbReference>
<dbReference type="InterPro" id="IPR038252">
    <property type="entry name" value="UBA_E1_C_sf"/>
</dbReference>
<dbReference type="Gene3D" id="3.40.50.10810">
    <property type="entry name" value="Tandem AAA-ATPase domain"/>
    <property type="match status" value="1"/>
</dbReference>
<keyword evidence="12" id="KW-0539">Nucleus</keyword>
<evidence type="ECO:0000256" key="1">
    <source>
        <dbReference type="ARBA" id="ARBA00000488"/>
    </source>
</evidence>
<dbReference type="PANTHER" id="PTHR45821:SF2">
    <property type="entry name" value="SNF2 DOMAIN-CONTAINING PROTEIN CLASSY 2"/>
    <property type="match status" value="1"/>
</dbReference>
<dbReference type="Pfam" id="PF16191">
    <property type="entry name" value="E1_4HB"/>
    <property type="match status" value="1"/>
</dbReference>
<dbReference type="GO" id="GO:0005524">
    <property type="term" value="F:ATP binding"/>
    <property type="evidence" value="ECO:0007669"/>
    <property type="project" value="UniProtKB-KW"/>
</dbReference>
<dbReference type="InterPro" id="IPR001650">
    <property type="entry name" value="Helicase_C-like"/>
</dbReference>